<dbReference type="AlphaFoldDB" id="A0A376RLG4"/>
<protein>
    <submittedName>
        <fullName evidence="1">Peptidase, M48B family</fullName>
        <ecNumber evidence="1">3.4.24.-</ecNumber>
    </submittedName>
</protein>
<dbReference type="EMBL" id="UGCD01000002">
    <property type="protein sequence ID" value="STI18703.1"/>
    <property type="molecule type" value="Genomic_DNA"/>
</dbReference>
<reference evidence="1 2" key="1">
    <citation type="submission" date="2018-06" db="EMBL/GenBank/DDBJ databases">
        <authorList>
            <consortium name="Pathogen Informatics"/>
            <person name="Doyle S."/>
        </authorList>
    </citation>
    <scope>NUCLEOTIDE SEQUENCE [LARGE SCALE GENOMIC DNA]</scope>
    <source>
        <strain evidence="1 2">NCTC10865</strain>
    </source>
</reference>
<organism evidence="1 2">
    <name type="scientific">Escherichia coli</name>
    <dbReference type="NCBI Taxonomy" id="562"/>
    <lineage>
        <taxon>Bacteria</taxon>
        <taxon>Pseudomonadati</taxon>
        <taxon>Pseudomonadota</taxon>
        <taxon>Gammaproteobacteria</taxon>
        <taxon>Enterobacterales</taxon>
        <taxon>Enterobacteriaceae</taxon>
        <taxon>Escherichia</taxon>
    </lineage>
</organism>
<gene>
    <name evidence="1" type="ORF">NCTC10865_04042</name>
</gene>
<dbReference type="PROSITE" id="PS51257">
    <property type="entry name" value="PROKAR_LIPOPROTEIN"/>
    <property type="match status" value="1"/>
</dbReference>
<evidence type="ECO:0000313" key="1">
    <source>
        <dbReference type="EMBL" id="STI18703.1"/>
    </source>
</evidence>
<dbReference type="EC" id="3.4.24.-" evidence="1"/>
<name>A0A376RLG4_ECOLX</name>
<dbReference type="Proteomes" id="UP000254159">
    <property type="component" value="Unassembled WGS sequence"/>
</dbReference>
<dbReference type="GO" id="GO:0016787">
    <property type="term" value="F:hydrolase activity"/>
    <property type="evidence" value="ECO:0007669"/>
    <property type="project" value="UniProtKB-KW"/>
</dbReference>
<accession>A0A376RLG4</accession>
<proteinExistence type="predicted"/>
<evidence type="ECO:0000313" key="2">
    <source>
        <dbReference type="Proteomes" id="UP000254159"/>
    </source>
</evidence>
<keyword evidence="1" id="KW-0378">Hydrolase</keyword>
<sequence length="39" mass="4053">MKNTKLLLAIATSAALLTGCQNTHGIDTNMAISSGFKCL</sequence>